<reference evidence="7" key="1">
    <citation type="submission" date="2016-09" db="EMBL/GenBank/DDBJ databases">
        <authorList>
            <person name="Varghese N."/>
            <person name="Submissions S."/>
        </authorList>
    </citation>
    <scope>NUCLEOTIDE SEQUENCE [LARGE SCALE GENOMIC DNA]</scope>
    <source>
        <strain evidence="7">TNe-862</strain>
    </source>
</reference>
<dbReference type="PANTHER" id="PTHR30537">
    <property type="entry name" value="HTH-TYPE TRANSCRIPTIONAL REGULATOR"/>
    <property type="match status" value="1"/>
</dbReference>
<dbReference type="GO" id="GO:0003700">
    <property type="term" value="F:DNA-binding transcription factor activity"/>
    <property type="evidence" value="ECO:0007669"/>
    <property type="project" value="InterPro"/>
</dbReference>
<keyword evidence="2" id="KW-0805">Transcription regulation</keyword>
<dbReference type="PANTHER" id="PTHR30537:SF35">
    <property type="entry name" value="TRANSCRIPTIONAL REGULATORY PROTEIN"/>
    <property type="match status" value="1"/>
</dbReference>
<dbReference type="CDD" id="cd08422">
    <property type="entry name" value="PBP2_CrgA_like"/>
    <property type="match status" value="1"/>
</dbReference>
<dbReference type="SUPFAM" id="SSF53850">
    <property type="entry name" value="Periplasmic binding protein-like II"/>
    <property type="match status" value="1"/>
</dbReference>
<accession>A0A1G6GXM4</accession>
<gene>
    <name evidence="6" type="ORF">SAMN05421548_101451</name>
</gene>
<dbReference type="GO" id="GO:0006351">
    <property type="term" value="P:DNA-templated transcription"/>
    <property type="evidence" value="ECO:0007669"/>
    <property type="project" value="TreeGrafter"/>
</dbReference>
<comment type="similarity">
    <text evidence="1">Belongs to the LysR transcriptional regulatory family.</text>
</comment>
<dbReference type="Pfam" id="PF00126">
    <property type="entry name" value="HTH_1"/>
    <property type="match status" value="1"/>
</dbReference>
<dbReference type="FunFam" id="1.10.10.10:FF:000001">
    <property type="entry name" value="LysR family transcriptional regulator"/>
    <property type="match status" value="1"/>
</dbReference>
<dbReference type="STRING" id="416944.SAMN05421548_101451"/>
<dbReference type="Pfam" id="PF03466">
    <property type="entry name" value="LysR_substrate"/>
    <property type="match status" value="1"/>
</dbReference>
<keyword evidence="7" id="KW-1185">Reference proteome</keyword>
<dbReference type="InterPro" id="IPR036388">
    <property type="entry name" value="WH-like_DNA-bd_sf"/>
</dbReference>
<dbReference type="InterPro" id="IPR058163">
    <property type="entry name" value="LysR-type_TF_proteobact-type"/>
</dbReference>
<dbReference type="OrthoDB" id="9786526at2"/>
<dbReference type="Proteomes" id="UP000198908">
    <property type="component" value="Unassembled WGS sequence"/>
</dbReference>
<keyword evidence="4" id="KW-0804">Transcription</keyword>
<name>A0A1G6GXM4_9BURK</name>
<dbReference type="GO" id="GO:0043565">
    <property type="term" value="F:sequence-specific DNA binding"/>
    <property type="evidence" value="ECO:0007669"/>
    <property type="project" value="TreeGrafter"/>
</dbReference>
<dbReference type="AlphaFoldDB" id="A0A1G6GXM4"/>
<evidence type="ECO:0000256" key="1">
    <source>
        <dbReference type="ARBA" id="ARBA00009437"/>
    </source>
</evidence>
<dbReference type="EMBL" id="FMYQ01000001">
    <property type="protein sequence ID" value="SDB86694.1"/>
    <property type="molecule type" value="Genomic_DNA"/>
</dbReference>
<sequence length="330" mass="34972">MDTLVSMKVFRQVVEAGSFVAAAERMDMSAAMASKHVMHLEQQLGARLLNRTTRRVAPTEAGREYYERVAQALTELDEAGQAVGAASVVPQGRLRVSSLTAFGLRHVMGAVADYAAGFPQVTVDITLSDRVVELIDEGFDVAIRAAPSGLKSSSLIARPLATAHIVLCASPEYLRRHGAPRTVADLARHNFVQYAGASAQELALFAEGAAAGVKPKPGGNLIVNHLEALRVVVLQGGGLAMLGTEVVGDDIAEGRLVPLLVDALPPRELPIYAVYASRRHLSAKVRSFVDFLAARFSEHELWPGVEAIRAAALNAGADAALRGASPRTSA</sequence>
<dbReference type="Gene3D" id="3.40.190.290">
    <property type="match status" value="1"/>
</dbReference>
<dbReference type="PROSITE" id="PS50931">
    <property type="entry name" value="HTH_LYSR"/>
    <property type="match status" value="1"/>
</dbReference>
<dbReference type="InterPro" id="IPR005119">
    <property type="entry name" value="LysR_subst-bd"/>
</dbReference>
<evidence type="ECO:0000256" key="3">
    <source>
        <dbReference type="ARBA" id="ARBA00023125"/>
    </source>
</evidence>
<keyword evidence="3 6" id="KW-0238">DNA-binding</keyword>
<dbReference type="SUPFAM" id="SSF46785">
    <property type="entry name" value="Winged helix' DNA-binding domain"/>
    <property type="match status" value="1"/>
</dbReference>
<protein>
    <submittedName>
        <fullName evidence="6">DNA-binding transcriptional regulator, LysR family</fullName>
    </submittedName>
</protein>
<organism evidence="6 7">
    <name type="scientific">Paraburkholderia lycopersici</name>
    <dbReference type="NCBI Taxonomy" id="416944"/>
    <lineage>
        <taxon>Bacteria</taxon>
        <taxon>Pseudomonadati</taxon>
        <taxon>Pseudomonadota</taxon>
        <taxon>Betaproteobacteria</taxon>
        <taxon>Burkholderiales</taxon>
        <taxon>Burkholderiaceae</taxon>
        <taxon>Paraburkholderia</taxon>
    </lineage>
</organism>
<evidence type="ECO:0000313" key="7">
    <source>
        <dbReference type="Proteomes" id="UP000198908"/>
    </source>
</evidence>
<proteinExistence type="inferred from homology"/>
<feature type="domain" description="HTH lysR-type" evidence="5">
    <location>
        <begin position="1"/>
        <end position="59"/>
    </location>
</feature>
<evidence type="ECO:0000313" key="6">
    <source>
        <dbReference type="EMBL" id="SDB86694.1"/>
    </source>
</evidence>
<evidence type="ECO:0000259" key="5">
    <source>
        <dbReference type="PROSITE" id="PS50931"/>
    </source>
</evidence>
<dbReference type="RefSeq" id="WP_091993805.1">
    <property type="nucleotide sequence ID" value="NZ_FMYQ01000001.1"/>
</dbReference>
<evidence type="ECO:0000256" key="2">
    <source>
        <dbReference type="ARBA" id="ARBA00023015"/>
    </source>
</evidence>
<dbReference type="Gene3D" id="1.10.10.10">
    <property type="entry name" value="Winged helix-like DNA-binding domain superfamily/Winged helix DNA-binding domain"/>
    <property type="match status" value="1"/>
</dbReference>
<dbReference type="InterPro" id="IPR036390">
    <property type="entry name" value="WH_DNA-bd_sf"/>
</dbReference>
<dbReference type="InterPro" id="IPR000847">
    <property type="entry name" value="LysR_HTH_N"/>
</dbReference>
<evidence type="ECO:0000256" key="4">
    <source>
        <dbReference type="ARBA" id="ARBA00023163"/>
    </source>
</evidence>